<dbReference type="GO" id="GO:0050136">
    <property type="term" value="F:NADH dehydrogenase (quinone) (non-electrogenic) activity"/>
    <property type="evidence" value="ECO:0007669"/>
    <property type="project" value="UniProtKB-UniRule"/>
</dbReference>
<dbReference type="InterPro" id="IPR001133">
    <property type="entry name" value="NADH_UbQ_OxRdtase_chain4L/K"/>
</dbReference>
<comment type="similarity">
    <text evidence="2 7">Belongs to the complex I subunit 4L family.</text>
</comment>
<keyword evidence="7" id="KW-0830">Ubiquinone</keyword>
<dbReference type="GO" id="GO:0042773">
    <property type="term" value="P:ATP synthesis coupled electron transport"/>
    <property type="evidence" value="ECO:0007669"/>
    <property type="project" value="InterPro"/>
</dbReference>
<keyword evidence="7" id="KW-1003">Cell membrane</keyword>
<dbReference type="HAMAP" id="MF_01456">
    <property type="entry name" value="NDH1_NuoK"/>
    <property type="match status" value="1"/>
</dbReference>
<dbReference type="Pfam" id="PF00420">
    <property type="entry name" value="Oxidored_q2"/>
    <property type="match status" value="1"/>
</dbReference>
<keyword evidence="3 7" id="KW-0813">Transport</keyword>
<proteinExistence type="inferred from homology"/>
<dbReference type="EMBL" id="FTNE01000001">
    <property type="protein sequence ID" value="SIQ05410.1"/>
    <property type="molecule type" value="Genomic_DNA"/>
</dbReference>
<feature type="transmembrane region" description="Helical" evidence="7">
    <location>
        <begin position="32"/>
        <end position="56"/>
    </location>
</feature>
<comment type="subcellular location">
    <subcellularLocation>
        <location evidence="7">Cell membrane</location>
        <topology evidence="7">Multi-pass membrane protein</topology>
    </subcellularLocation>
    <subcellularLocation>
        <location evidence="1">Membrane</location>
        <topology evidence="1">Multi-pass membrane protein</topology>
    </subcellularLocation>
</comment>
<organism evidence="8 9">
    <name type="scientific">Acidiphilium rubrum</name>
    <dbReference type="NCBI Taxonomy" id="526"/>
    <lineage>
        <taxon>Bacteria</taxon>
        <taxon>Pseudomonadati</taxon>
        <taxon>Pseudomonadota</taxon>
        <taxon>Alphaproteobacteria</taxon>
        <taxon>Acetobacterales</taxon>
        <taxon>Acidocellaceae</taxon>
        <taxon>Acidiphilium</taxon>
    </lineage>
</organism>
<dbReference type="Gene3D" id="1.10.287.3510">
    <property type="match status" value="1"/>
</dbReference>
<evidence type="ECO:0000256" key="7">
    <source>
        <dbReference type="HAMAP-Rule" id="MF_01456"/>
    </source>
</evidence>
<dbReference type="AlphaFoldDB" id="A0A8G2CHF1"/>
<keyword evidence="7" id="KW-0520">NAD</keyword>
<keyword evidence="7" id="KW-1278">Translocase</keyword>
<sequence>MVSLSWHAPATLAAMLFIIGLIGLLARRSLIFVLMSIEIMLNAAGLLFITAGMRWGNPQGQIMFIFVINLAGAELALGLILLLRLRNRLTTLDGDAANRLRDVQA</sequence>
<dbReference type="PANTHER" id="PTHR11434">
    <property type="entry name" value="NADH-UBIQUINONE OXIDOREDUCTASE SUBUNIT ND4L"/>
    <property type="match status" value="1"/>
</dbReference>
<keyword evidence="7" id="KW-0874">Quinone</keyword>
<name>A0A8G2CHF1_ACIRU</name>
<dbReference type="GO" id="GO:0030964">
    <property type="term" value="C:NADH dehydrogenase complex"/>
    <property type="evidence" value="ECO:0007669"/>
    <property type="project" value="TreeGrafter"/>
</dbReference>
<feature type="transmembrane region" description="Helical" evidence="7">
    <location>
        <begin position="62"/>
        <end position="83"/>
    </location>
</feature>
<dbReference type="InterPro" id="IPR039428">
    <property type="entry name" value="NUOK/Mnh_C1-like"/>
</dbReference>
<keyword evidence="5 7" id="KW-1133">Transmembrane helix</keyword>
<dbReference type="RefSeq" id="WP_029311510.1">
    <property type="nucleotide sequence ID" value="NZ_FTNE01000001.1"/>
</dbReference>
<dbReference type="OrthoDB" id="9801357at2"/>
<comment type="function">
    <text evidence="7">NDH-1 shuttles electrons from NADH, via FMN and iron-sulfur (Fe-S) centers, to quinones in the respiratory chain. The immediate electron acceptor for the enzyme in this species is believed to be ubiquinone. Couples the redox reaction to proton translocation (for every two electrons transferred, four hydrogen ions are translocated across the cytoplasmic membrane), and thus conserves the redox energy in a proton gradient.</text>
</comment>
<dbReference type="GO" id="GO:0005886">
    <property type="term" value="C:plasma membrane"/>
    <property type="evidence" value="ECO:0007669"/>
    <property type="project" value="UniProtKB-SubCell"/>
</dbReference>
<dbReference type="NCBIfam" id="NF004320">
    <property type="entry name" value="PRK05715.1-2"/>
    <property type="match status" value="1"/>
</dbReference>
<dbReference type="NCBIfam" id="NF004319">
    <property type="entry name" value="PRK05715.1-1"/>
    <property type="match status" value="1"/>
</dbReference>
<comment type="catalytic activity">
    <reaction evidence="7">
        <text>a quinone + NADH + 5 H(+)(in) = a quinol + NAD(+) + 4 H(+)(out)</text>
        <dbReference type="Rhea" id="RHEA:57888"/>
        <dbReference type="ChEBI" id="CHEBI:15378"/>
        <dbReference type="ChEBI" id="CHEBI:24646"/>
        <dbReference type="ChEBI" id="CHEBI:57540"/>
        <dbReference type="ChEBI" id="CHEBI:57945"/>
        <dbReference type="ChEBI" id="CHEBI:132124"/>
    </reaction>
</comment>
<evidence type="ECO:0000256" key="4">
    <source>
        <dbReference type="ARBA" id="ARBA00022692"/>
    </source>
</evidence>
<evidence type="ECO:0000256" key="5">
    <source>
        <dbReference type="ARBA" id="ARBA00022989"/>
    </source>
</evidence>
<evidence type="ECO:0000313" key="9">
    <source>
        <dbReference type="Proteomes" id="UP000186308"/>
    </source>
</evidence>
<accession>A0A8G2CHF1</accession>
<keyword evidence="4 7" id="KW-0812">Transmembrane</keyword>
<dbReference type="Proteomes" id="UP000186308">
    <property type="component" value="Unassembled WGS sequence"/>
</dbReference>
<protein>
    <recommendedName>
        <fullName evidence="7">NADH-quinone oxidoreductase subunit K</fullName>
        <ecNumber evidence="7">7.1.1.-</ecNumber>
    </recommendedName>
    <alternativeName>
        <fullName evidence="7">NADH dehydrogenase I subunit K</fullName>
    </alternativeName>
    <alternativeName>
        <fullName evidence="7">NDH-1 subunit K</fullName>
    </alternativeName>
</protein>
<keyword evidence="6 7" id="KW-0472">Membrane</keyword>
<evidence type="ECO:0000256" key="2">
    <source>
        <dbReference type="ARBA" id="ARBA00010519"/>
    </source>
</evidence>
<keyword evidence="9" id="KW-1185">Reference proteome</keyword>
<evidence type="ECO:0000313" key="8">
    <source>
        <dbReference type="EMBL" id="SIQ05410.1"/>
    </source>
</evidence>
<evidence type="ECO:0000256" key="1">
    <source>
        <dbReference type="ARBA" id="ARBA00004141"/>
    </source>
</evidence>
<evidence type="ECO:0000256" key="6">
    <source>
        <dbReference type="ARBA" id="ARBA00023136"/>
    </source>
</evidence>
<evidence type="ECO:0000256" key="3">
    <source>
        <dbReference type="ARBA" id="ARBA00022448"/>
    </source>
</evidence>
<dbReference type="PANTHER" id="PTHR11434:SF16">
    <property type="entry name" value="NADH-UBIQUINONE OXIDOREDUCTASE CHAIN 4L"/>
    <property type="match status" value="1"/>
</dbReference>
<dbReference type="GO" id="GO:0048038">
    <property type="term" value="F:quinone binding"/>
    <property type="evidence" value="ECO:0007669"/>
    <property type="project" value="UniProtKB-KW"/>
</dbReference>
<reference evidence="8 9" key="1">
    <citation type="submission" date="2017-01" db="EMBL/GenBank/DDBJ databases">
        <authorList>
            <person name="Varghese N."/>
            <person name="Submissions S."/>
        </authorList>
    </citation>
    <scope>NUCLEOTIDE SEQUENCE [LARGE SCALE GENOMIC DNA]</scope>
    <source>
        <strain evidence="8 9">ATCC 35905</strain>
    </source>
</reference>
<gene>
    <name evidence="7" type="primary">nuoK</name>
    <name evidence="8" type="ORF">SAMN05421828_10195</name>
</gene>
<comment type="caution">
    <text evidence="8">The sequence shown here is derived from an EMBL/GenBank/DDBJ whole genome shotgun (WGS) entry which is preliminary data.</text>
</comment>
<dbReference type="EC" id="7.1.1.-" evidence="7"/>
<feature type="transmembrane region" description="Helical" evidence="7">
    <location>
        <begin position="6"/>
        <end position="25"/>
    </location>
</feature>
<comment type="subunit">
    <text evidence="7">NDH-1 is composed of 14 different subunits. Subunits NuoA, H, J, K, L, M, N constitute the membrane sector of the complex.</text>
</comment>